<sequence length="151" mass="16539">MGTKAERIYHITSARRALSEDVDDRTTRYLVTMVFRTVCFILCAVTPGWYRWLFAAGAILLPMLAVMVANAGREPSGTIDERATGGAAEQHTALPPGSGPVIAPDGSIIESRELAAAPTMREAEVPADPSSTSYQRARHPEWFTDETEFLR</sequence>
<proteinExistence type="predicted"/>
<dbReference type="InterPro" id="IPR021449">
    <property type="entry name" value="DUF3099"/>
</dbReference>
<keyword evidence="4" id="KW-1185">Reference proteome</keyword>
<dbReference type="Pfam" id="PF11298">
    <property type="entry name" value="DUF3099"/>
    <property type="match status" value="1"/>
</dbReference>
<organism evidence="3 4">
    <name type="scientific">Bowdeniella nasicola</name>
    <dbReference type="NCBI Taxonomy" id="208480"/>
    <lineage>
        <taxon>Bacteria</taxon>
        <taxon>Bacillati</taxon>
        <taxon>Actinomycetota</taxon>
        <taxon>Actinomycetes</taxon>
        <taxon>Actinomycetales</taxon>
        <taxon>Actinomycetaceae</taxon>
        <taxon>Bowdeniella</taxon>
    </lineage>
</organism>
<reference evidence="4" key="1">
    <citation type="submission" date="2016-10" db="EMBL/GenBank/DDBJ databases">
        <authorList>
            <person name="Varghese N."/>
            <person name="Submissions S."/>
        </authorList>
    </citation>
    <scope>NUCLEOTIDE SEQUENCE [LARGE SCALE GENOMIC DNA]</scope>
    <source>
        <strain evidence="4">KPR-1</strain>
    </source>
</reference>
<dbReference type="RefSeq" id="WP_092565869.1">
    <property type="nucleotide sequence ID" value="NZ_FNQV01000016.1"/>
</dbReference>
<dbReference type="OrthoDB" id="4229919at2"/>
<feature type="compositionally biased region" description="Basic and acidic residues" evidence="1">
    <location>
        <begin position="138"/>
        <end position="151"/>
    </location>
</feature>
<keyword evidence="2" id="KW-0472">Membrane</keyword>
<accession>A0A1H4DDL9</accession>
<name>A0A1H4DDL9_9ACTO</name>
<protein>
    <recommendedName>
        <fullName evidence="5">DUF3099 domain-containing protein</fullName>
    </recommendedName>
</protein>
<dbReference type="EMBL" id="FNQV01000016">
    <property type="protein sequence ID" value="SEA70865.1"/>
    <property type="molecule type" value="Genomic_DNA"/>
</dbReference>
<feature type="region of interest" description="Disordered" evidence="1">
    <location>
        <begin position="75"/>
        <end position="102"/>
    </location>
</feature>
<gene>
    <name evidence="3" type="ORF">SAMN02910418_02215</name>
</gene>
<dbReference type="Proteomes" id="UP000199288">
    <property type="component" value="Unassembled WGS sequence"/>
</dbReference>
<feature type="region of interest" description="Disordered" evidence="1">
    <location>
        <begin position="119"/>
        <end position="151"/>
    </location>
</feature>
<evidence type="ECO:0008006" key="5">
    <source>
        <dbReference type="Google" id="ProtNLM"/>
    </source>
</evidence>
<evidence type="ECO:0000256" key="1">
    <source>
        <dbReference type="SAM" id="MobiDB-lite"/>
    </source>
</evidence>
<dbReference type="AlphaFoldDB" id="A0A1H4DDL9"/>
<keyword evidence="2" id="KW-0812">Transmembrane</keyword>
<feature type="transmembrane region" description="Helical" evidence="2">
    <location>
        <begin position="29"/>
        <end position="47"/>
    </location>
</feature>
<evidence type="ECO:0000256" key="2">
    <source>
        <dbReference type="SAM" id="Phobius"/>
    </source>
</evidence>
<evidence type="ECO:0000313" key="4">
    <source>
        <dbReference type="Proteomes" id="UP000199288"/>
    </source>
</evidence>
<evidence type="ECO:0000313" key="3">
    <source>
        <dbReference type="EMBL" id="SEA70865.1"/>
    </source>
</evidence>
<keyword evidence="2" id="KW-1133">Transmembrane helix</keyword>